<dbReference type="EC" id="2.7.11.1" evidence="1"/>
<accession>A0A196SCI2</accession>
<evidence type="ECO:0000313" key="8">
    <source>
        <dbReference type="Proteomes" id="UP000078348"/>
    </source>
</evidence>
<dbReference type="PANTHER" id="PTHR48012:SF2">
    <property type="entry name" value="STERILE20-LIKE KINASE, ISOFORM B"/>
    <property type="match status" value="1"/>
</dbReference>
<dbReference type="InterPro" id="IPR011009">
    <property type="entry name" value="Kinase-like_dom_sf"/>
</dbReference>
<dbReference type="GO" id="GO:0005737">
    <property type="term" value="C:cytoplasm"/>
    <property type="evidence" value="ECO:0007669"/>
    <property type="project" value="TreeGrafter"/>
</dbReference>
<name>A0A196SCI2_BLAHN</name>
<keyword evidence="5" id="KW-0808">Transferase</keyword>
<proteinExistence type="inferred from homology"/>
<dbReference type="GO" id="GO:0005524">
    <property type="term" value="F:ATP binding"/>
    <property type="evidence" value="ECO:0007669"/>
    <property type="project" value="UniProtKB-UniRule"/>
</dbReference>
<feature type="domain" description="Protein kinase" evidence="6">
    <location>
        <begin position="9"/>
        <end position="257"/>
    </location>
</feature>
<dbReference type="GO" id="GO:0004674">
    <property type="term" value="F:protein serine/threonine kinase activity"/>
    <property type="evidence" value="ECO:0007669"/>
    <property type="project" value="UniProtKB-KW"/>
</dbReference>
<sequence length="480" mass="54396">MELPSVDGYSSLEKLGEGAFGEVFRAVENKSRDFVALKRIKMVVSSSQLQSESALLKECNSKYIVRYYGIVSSRNENWIVMEYCHCGSLHAFIRSGNRLNESELREIASCCLFGLFYLHNCKIIHRDIKPDNLFLSESGVIKLGDFGLAVQLEHSCSKRDTQCGTSWYMAPEVYDGETVLKSDVWSLGITLMELAEGKNPFADCTSAQVMKIVCLKDPPSLSAGKWSSEFVDFVGKCLVKDVNERWDASELMNHSFVKDSVERIRRVGNSAILSELAKKGMSEGRDEERVESMNIALETVVGMKEEKKAANVVPDKVVEKKEIVKDGRVRVSDLMGWESVDYSVTELVIAAKCCNEKEVKEVDLCRFVSLKVFEVGYECFKNVEEVKLIGLSQLERVVIGQKCFTKDGFDSDDCDYDPYRHFYLKDCERVRELKMGARSFSDYSVCEIENVDSLEVIEMGNLDKWSYNFFFASLELKSDS</sequence>
<keyword evidence="3 4" id="KW-0067">ATP-binding</keyword>
<dbReference type="InterPro" id="IPR017441">
    <property type="entry name" value="Protein_kinase_ATP_BS"/>
</dbReference>
<keyword evidence="2 4" id="KW-0547">Nucleotide-binding</keyword>
<dbReference type="Pfam" id="PF00069">
    <property type="entry name" value="Pkinase"/>
    <property type="match status" value="1"/>
</dbReference>
<dbReference type="CDD" id="cd05122">
    <property type="entry name" value="PKc_STE"/>
    <property type="match status" value="1"/>
</dbReference>
<evidence type="ECO:0000256" key="4">
    <source>
        <dbReference type="PROSITE-ProRule" id="PRU10141"/>
    </source>
</evidence>
<protein>
    <recommendedName>
        <fullName evidence="1">non-specific serine/threonine protein kinase</fullName>
        <ecNumber evidence="1">2.7.11.1</ecNumber>
    </recommendedName>
</protein>
<comment type="similarity">
    <text evidence="5">Belongs to the protein kinase superfamily.</text>
</comment>
<organism evidence="7 8">
    <name type="scientific">Blastocystis sp. subtype 1 (strain ATCC 50177 / NandII)</name>
    <dbReference type="NCBI Taxonomy" id="478820"/>
    <lineage>
        <taxon>Eukaryota</taxon>
        <taxon>Sar</taxon>
        <taxon>Stramenopiles</taxon>
        <taxon>Bigyra</taxon>
        <taxon>Opalozoa</taxon>
        <taxon>Opalinata</taxon>
        <taxon>Blastocystidae</taxon>
        <taxon>Blastocystis</taxon>
    </lineage>
</organism>
<dbReference type="PROSITE" id="PS00108">
    <property type="entry name" value="PROTEIN_KINASE_ST"/>
    <property type="match status" value="1"/>
</dbReference>
<dbReference type="PROSITE" id="PS50011">
    <property type="entry name" value="PROTEIN_KINASE_DOM"/>
    <property type="match status" value="1"/>
</dbReference>
<dbReference type="STRING" id="478820.A0A196SCI2"/>
<dbReference type="InterPro" id="IPR050629">
    <property type="entry name" value="STE20/SPS1-PAK"/>
</dbReference>
<dbReference type="PANTHER" id="PTHR48012">
    <property type="entry name" value="STERILE20-LIKE KINASE, ISOFORM B-RELATED"/>
    <property type="match status" value="1"/>
</dbReference>
<dbReference type="InterPro" id="IPR008271">
    <property type="entry name" value="Ser/Thr_kinase_AS"/>
</dbReference>
<reference evidence="7 8" key="1">
    <citation type="submission" date="2016-05" db="EMBL/GenBank/DDBJ databases">
        <title>Nuclear genome of Blastocystis sp. subtype 1 NandII.</title>
        <authorList>
            <person name="Gentekaki E."/>
            <person name="Curtis B."/>
            <person name="Stairs C."/>
            <person name="Eme L."/>
            <person name="Herman E."/>
            <person name="Klimes V."/>
            <person name="Arias M.C."/>
            <person name="Elias M."/>
            <person name="Hilliou F."/>
            <person name="Klute M."/>
            <person name="Malik S.-B."/>
            <person name="Pightling A."/>
            <person name="Rachubinski R."/>
            <person name="Salas D."/>
            <person name="Schlacht A."/>
            <person name="Suga H."/>
            <person name="Archibald J."/>
            <person name="Ball S.G."/>
            <person name="Clark G."/>
            <person name="Dacks J."/>
            <person name="Van Der Giezen M."/>
            <person name="Tsaousis A."/>
            <person name="Roger A."/>
        </authorList>
    </citation>
    <scope>NUCLEOTIDE SEQUENCE [LARGE SCALE GENOMIC DNA]</scope>
    <source>
        <strain evidence="8">ATCC 50177 / NandII</strain>
    </source>
</reference>
<evidence type="ECO:0000259" key="6">
    <source>
        <dbReference type="PROSITE" id="PS50011"/>
    </source>
</evidence>
<evidence type="ECO:0000256" key="1">
    <source>
        <dbReference type="ARBA" id="ARBA00012513"/>
    </source>
</evidence>
<feature type="binding site" evidence="4">
    <location>
        <position position="38"/>
    </location>
    <ligand>
        <name>ATP</name>
        <dbReference type="ChEBI" id="CHEBI:30616"/>
    </ligand>
</feature>
<comment type="caution">
    <text evidence="7">The sequence shown here is derived from an EMBL/GenBank/DDBJ whole genome shotgun (WGS) entry which is preliminary data.</text>
</comment>
<evidence type="ECO:0000256" key="2">
    <source>
        <dbReference type="ARBA" id="ARBA00022741"/>
    </source>
</evidence>
<dbReference type="Proteomes" id="UP000078348">
    <property type="component" value="Unassembled WGS sequence"/>
</dbReference>
<dbReference type="PROSITE" id="PS00107">
    <property type="entry name" value="PROTEIN_KINASE_ATP"/>
    <property type="match status" value="1"/>
</dbReference>
<keyword evidence="5" id="KW-0723">Serine/threonine-protein kinase</keyword>
<evidence type="ECO:0000313" key="7">
    <source>
        <dbReference type="EMBL" id="OAO14036.1"/>
    </source>
</evidence>
<dbReference type="InterPro" id="IPR000719">
    <property type="entry name" value="Prot_kinase_dom"/>
</dbReference>
<dbReference type="SUPFAM" id="SSF56112">
    <property type="entry name" value="Protein kinase-like (PK-like)"/>
    <property type="match status" value="1"/>
</dbReference>
<feature type="non-terminal residue" evidence="7">
    <location>
        <position position="480"/>
    </location>
</feature>
<dbReference type="SMART" id="SM00220">
    <property type="entry name" value="S_TKc"/>
    <property type="match status" value="1"/>
</dbReference>
<evidence type="ECO:0000256" key="3">
    <source>
        <dbReference type="ARBA" id="ARBA00022840"/>
    </source>
</evidence>
<dbReference type="OrthoDB" id="8693905at2759"/>
<keyword evidence="5" id="KW-0418">Kinase</keyword>
<dbReference type="AlphaFoldDB" id="A0A196SCI2"/>
<dbReference type="EMBL" id="LXWW01000296">
    <property type="protein sequence ID" value="OAO14036.1"/>
    <property type="molecule type" value="Genomic_DNA"/>
</dbReference>
<evidence type="ECO:0000256" key="5">
    <source>
        <dbReference type="RuleBase" id="RU000304"/>
    </source>
</evidence>
<dbReference type="Gene3D" id="1.10.510.10">
    <property type="entry name" value="Transferase(Phosphotransferase) domain 1"/>
    <property type="match status" value="1"/>
</dbReference>
<keyword evidence="8" id="KW-1185">Reference proteome</keyword>
<gene>
    <name evidence="7" type="ORF">AV274_4270</name>
</gene>